<proteinExistence type="predicted"/>
<dbReference type="PATRIC" id="fig|280871.6.peg.5042"/>
<gene>
    <name evidence="2" type="ORF">TL10_24320</name>
</gene>
<keyword evidence="3" id="KW-1185">Reference proteome</keyword>
<evidence type="ECO:0000259" key="1">
    <source>
        <dbReference type="Pfam" id="PF12728"/>
    </source>
</evidence>
<accession>A0A0D1LEQ5</accession>
<dbReference type="InterPro" id="IPR041657">
    <property type="entry name" value="HTH_17"/>
</dbReference>
<feature type="domain" description="Helix-turn-helix" evidence="1">
    <location>
        <begin position="4"/>
        <end position="52"/>
    </location>
</feature>
<organism evidence="2 3">
    <name type="scientific">Mycolicibacterium llatzerense</name>
    <dbReference type="NCBI Taxonomy" id="280871"/>
    <lineage>
        <taxon>Bacteria</taxon>
        <taxon>Bacillati</taxon>
        <taxon>Actinomycetota</taxon>
        <taxon>Actinomycetes</taxon>
        <taxon>Mycobacteriales</taxon>
        <taxon>Mycobacteriaceae</taxon>
        <taxon>Mycolicibacterium</taxon>
    </lineage>
</organism>
<comment type="caution">
    <text evidence="2">The sequence shown here is derived from an EMBL/GenBank/DDBJ whole genome shotgun (WGS) entry which is preliminary data.</text>
</comment>
<dbReference type="STRING" id="280871.TL10_24320"/>
<evidence type="ECO:0000313" key="3">
    <source>
        <dbReference type="Proteomes" id="UP000032221"/>
    </source>
</evidence>
<evidence type="ECO:0000313" key="2">
    <source>
        <dbReference type="EMBL" id="KIU14416.1"/>
    </source>
</evidence>
<reference evidence="2 3" key="1">
    <citation type="submission" date="2015-01" db="EMBL/GenBank/DDBJ databases">
        <title>Genome sequence of Mycobacterium llatzerense and Mycobacterium immunogenum recovered from brain abscess.</title>
        <authorList>
            <person name="Greninger A.L."/>
            <person name="Langelier C."/>
            <person name="Cunningham G."/>
            <person name="Chiu C.Y."/>
            <person name="Miller S."/>
        </authorList>
    </citation>
    <scope>NUCLEOTIDE SEQUENCE [LARGE SCALE GENOMIC DNA]</scope>
    <source>
        <strain evidence="2 3">CLUC14</strain>
    </source>
</reference>
<dbReference type="EMBL" id="JXST01000044">
    <property type="protein sequence ID" value="KIU14416.1"/>
    <property type="molecule type" value="Genomic_DNA"/>
</dbReference>
<sequence>MVDLMTLPETVAFTGIPEGTLRRWRLHGTGPQSAKVGKRIYYRRRDILEWLDMQFAEARNKKPR</sequence>
<dbReference type="Proteomes" id="UP000032221">
    <property type="component" value="Unassembled WGS sequence"/>
</dbReference>
<dbReference type="Pfam" id="PF12728">
    <property type="entry name" value="HTH_17"/>
    <property type="match status" value="1"/>
</dbReference>
<protein>
    <recommendedName>
        <fullName evidence="1">Helix-turn-helix domain-containing protein</fullName>
    </recommendedName>
</protein>
<dbReference type="RefSeq" id="WP_043987698.1">
    <property type="nucleotide sequence ID" value="NZ_JXST01000044.1"/>
</dbReference>
<name>A0A0D1LEQ5_9MYCO</name>
<dbReference type="OrthoDB" id="4330189at2"/>
<dbReference type="InterPro" id="IPR009061">
    <property type="entry name" value="DNA-bd_dom_put_sf"/>
</dbReference>
<dbReference type="SUPFAM" id="SSF46955">
    <property type="entry name" value="Putative DNA-binding domain"/>
    <property type="match status" value="1"/>
</dbReference>
<dbReference type="AlphaFoldDB" id="A0A0D1LEQ5"/>